<dbReference type="AlphaFoldDB" id="A0A8H5Z8W4"/>
<proteinExistence type="predicted"/>
<comment type="caution">
    <text evidence="1">The sequence shown here is derived from an EMBL/GenBank/DDBJ whole genome shotgun (WGS) entry which is preliminary data.</text>
</comment>
<reference evidence="1 2" key="1">
    <citation type="submission" date="2020-05" db="EMBL/GenBank/DDBJ databases">
        <title>Identification and distribution of gene clusters putatively required for synthesis of sphingolipid metabolism inhibitors in phylogenetically diverse species of the filamentous fungus Fusarium.</title>
        <authorList>
            <person name="Kim H.-S."/>
            <person name="Busman M."/>
            <person name="Brown D.W."/>
            <person name="Divon H."/>
            <person name="Uhlig S."/>
            <person name="Proctor R.H."/>
        </authorList>
    </citation>
    <scope>NUCLEOTIDE SEQUENCE [LARGE SCALE GENOMIC DNA]</scope>
    <source>
        <strain evidence="1 2">NRRL 66235</strain>
    </source>
</reference>
<dbReference type="EMBL" id="JAAOAN010000011">
    <property type="protein sequence ID" value="KAF5725176.1"/>
    <property type="molecule type" value="Genomic_DNA"/>
</dbReference>
<organism evidence="1 2">
    <name type="scientific">Fusarium mundagurra</name>
    <dbReference type="NCBI Taxonomy" id="1567541"/>
    <lineage>
        <taxon>Eukaryota</taxon>
        <taxon>Fungi</taxon>
        <taxon>Dikarya</taxon>
        <taxon>Ascomycota</taxon>
        <taxon>Pezizomycotina</taxon>
        <taxon>Sordariomycetes</taxon>
        <taxon>Hypocreomycetidae</taxon>
        <taxon>Hypocreales</taxon>
        <taxon>Nectriaceae</taxon>
        <taxon>Fusarium</taxon>
        <taxon>Fusarium fujikuroi species complex</taxon>
    </lineage>
</organism>
<keyword evidence="2" id="KW-1185">Reference proteome</keyword>
<gene>
    <name evidence="1" type="ORF">FMUND_99</name>
</gene>
<dbReference type="OrthoDB" id="3921745at2759"/>
<name>A0A8H5Z8W4_9HYPO</name>
<protein>
    <submittedName>
        <fullName evidence="1">Uncharacterized protein</fullName>
    </submittedName>
</protein>
<evidence type="ECO:0000313" key="2">
    <source>
        <dbReference type="Proteomes" id="UP000544331"/>
    </source>
</evidence>
<dbReference type="Proteomes" id="UP000544331">
    <property type="component" value="Unassembled WGS sequence"/>
</dbReference>
<accession>A0A8H5Z8W4</accession>
<evidence type="ECO:0000313" key="1">
    <source>
        <dbReference type="EMBL" id="KAF5725176.1"/>
    </source>
</evidence>
<sequence length="122" mass="14969">MEWQRIQQEFAARFGTAPERTIQGLQAWYYRMNQRIPVWDQEGWLCFDNEDDLEPQHVSIKVRERNRRDKPMGPLGIAQRYPECAIHYSWVDAKTKFKAQDWAAKRALQYRERQERRRRKEQ</sequence>